<accession>A0A0W0VTR8</accession>
<reference evidence="2 3" key="1">
    <citation type="submission" date="2015-11" db="EMBL/GenBank/DDBJ databases">
        <title>Genomic analysis of 38 Legionella species identifies large and diverse effector repertoires.</title>
        <authorList>
            <person name="Burstein D."/>
            <person name="Amaro F."/>
            <person name="Zusman T."/>
            <person name="Lifshitz Z."/>
            <person name="Cohen O."/>
            <person name="Gilbert J.A."/>
            <person name="Pupko T."/>
            <person name="Shuman H.A."/>
            <person name="Segal G."/>
        </authorList>
    </citation>
    <scope>NUCLEOTIDE SEQUENCE [LARGE SCALE GENOMIC DNA]</scope>
    <source>
        <strain evidence="2 3">ATCC 49751</strain>
    </source>
</reference>
<gene>
    <name evidence="2" type="ORF">Llan_0797</name>
</gene>
<feature type="transmembrane region" description="Helical" evidence="1">
    <location>
        <begin position="75"/>
        <end position="95"/>
    </location>
</feature>
<evidence type="ECO:0000256" key="1">
    <source>
        <dbReference type="SAM" id="Phobius"/>
    </source>
</evidence>
<feature type="transmembrane region" description="Helical" evidence="1">
    <location>
        <begin position="107"/>
        <end position="134"/>
    </location>
</feature>
<keyword evidence="1" id="KW-1133">Transmembrane helix</keyword>
<sequence length="140" mass="16004">MFSAFFHSYLLAQIIGFYLIIMAIIMLARTPFYRRLLVNATAEYATIVVFASFGLVVGIIMVLVHNFWIFEHLHILIVTIIGWLILINSILWLAIPDTMAVYSKRACGGWGYYVIIVIMAIVGVILLTKGFYLFDPDFNF</sequence>
<dbReference type="AlphaFoldDB" id="A0A0W0VTR8"/>
<dbReference type="eggNOG" id="ENOG5033FZ7">
    <property type="taxonomic scope" value="Bacteria"/>
</dbReference>
<protein>
    <submittedName>
        <fullName evidence="2">Integral membrane protein (PIN domain superfamily)</fullName>
    </submittedName>
</protein>
<dbReference type="Proteomes" id="UP000054869">
    <property type="component" value="Unassembled WGS sequence"/>
</dbReference>
<dbReference type="STRING" id="45067.Llan_0797"/>
<keyword evidence="1" id="KW-0812">Transmembrane</keyword>
<organism evidence="2 3">
    <name type="scientific">Legionella lansingensis</name>
    <dbReference type="NCBI Taxonomy" id="45067"/>
    <lineage>
        <taxon>Bacteria</taxon>
        <taxon>Pseudomonadati</taxon>
        <taxon>Pseudomonadota</taxon>
        <taxon>Gammaproteobacteria</taxon>
        <taxon>Legionellales</taxon>
        <taxon>Legionellaceae</taxon>
        <taxon>Legionella</taxon>
    </lineage>
</organism>
<dbReference type="PATRIC" id="fig|45067.4.peg.827"/>
<comment type="caution">
    <text evidence="2">The sequence shown here is derived from an EMBL/GenBank/DDBJ whole genome shotgun (WGS) entry which is preliminary data.</text>
</comment>
<name>A0A0W0VTR8_9GAMM</name>
<feature type="transmembrane region" description="Helical" evidence="1">
    <location>
        <begin position="6"/>
        <end position="27"/>
    </location>
</feature>
<dbReference type="RefSeq" id="WP_028373979.1">
    <property type="nucleotide sequence ID" value="NZ_LNYI01000013.1"/>
</dbReference>
<dbReference type="EMBL" id="LNYI01000013">
    <property type="protein sequence ID" value="KTD23539.1"/>
    <property type="molecule type" value="Genomic_DNA"/>
</dbReference>
<dbReference type="OrthoDB" id="5637501at2"/>
<proteinExistence type="predicted"/>
<evidence type="ECO:0000313" key="3">
    <source>
        <dbReference type="Proteomes" id="UP000054869"/>
    </source>
</evidence>
<keyword evidence="3" id="KW-1185">Reference proteome</keyword>
<feature type="transmembrane region" description="Helical" evidence="1">
    <location>
        <begin position="47"/>
        <end position="69"/>
    </location>
</feature>
<keyword evidence="1" id="KW-0472">Membrane</keyword>
<evidence type="ECO:0000313" key="2">
    <source>
        <dbReference type="EMBL" id="KTD23539.1"/>
    </source>
</evidence>